<keyword evidence="5" id="KW-1185">Reference proteome</keyword>
<dbReference type="Proteomes" id="UP001283361">
    <property type="component" value="Unassembled WGS sequence"/>
</dbReference>
<protein>
    <recommendedName>
        <fullName evidence="3">Trs120/TRAPPC9 N-terminal domain-containing protein</fullName>
    </recommendedName>
</protein>
<dbReference type="GO" id="GO:0005802">
    <property type="term" value="C:trans-Golgi network"/>
    <property type="evidence" value="ECO:0007669"/>
    <property type="project" value="TreeGrafter"/>
</dbReference>
<comment type="caution">
    <text evidence="4">The sequence shown here is derived from an EMBL/GenBank/DDBJ whole genome shotgun (WGS) entry which is preliminary data.</text>
</comment>
<feature type="compositionally biased region" description="Basic and acidic residues" evidence="2">
    <location>
        <begin position="967"/>
        <end position="976"/>
    </location>
</feature>
<sequence length="1300" mass="142711">MAQIVDYNQTAEDHRSLLILVKHSGPQLHAECFNRIYERISRVNCVRVQGQNRDICVRFCRSYSSEANSWGDFQGHRKVLGLITVGKCSDRSNFTELFTSYQSHKEEYASTVINSRLVAFGMNTDGSPLLKDEPAVPSYSNMNAGDAGVNAQCESDQTKSNKTISHVETDETNGDCKLQQPQSGVRLSPVPSNLALSSLPSSHSSSPSPVSPSQQAVSGFPTQNDKHSVNPKHTSQQDNNNKSKPAANGVALSRTSPKTMRTSSPNISRSQLDKGFRQQSSNLPKESGGSEVVFYPNLDACPDIEERIRDFVTSLYFVLEGKRLDRSFERNEKSVPLCAPFEKKDFVGVDTEAKSFKKKCQGRLRKHLGDLCLQAAAPGDAVLHYNTALDILRQVNDFLWMAGCLEGLSCASVILSAPKVSHSAGLKRNLSFQAVRGSPVTDLRIRSGSSYTNGLDVVSDPLTQPILNVEDVIEKYKEAIQYYSKVKAAAMIELEASLKACRILISHQKCLQASDFLQNVVYISLSPQDDKILRNVTLASLYEQLGFKRKAAFFRRVGGMHCVSPDSPVIWPQCYDLLLQCLSGYGLSVDPKDVRRDRPSGWPVLQYRVLHELMYSADRMGNPHVAVRHQSLLVDLMLPHLNTGNQREALNALSKVTAKCMGTAQPIALDTGLILPPVPLLSLPTVRSFRLLAPSPHLEPTKLPNQGGTGGSSSGVFLYKPSSMSSKRTDLSRPDFKWTCGDVCEASLQLLNPLADELKILYMGLMTSDLEAEILPANPVIPADSGPMTVKLMVKPKAAGTLKILGYTTVVFGVKSNCRLRELRDLRPSPLSEVEVEVIPALPTLNLSCSLPKATTFSTVGSAGVNNDIVVSGSAVLFAGQSTECIVTVQNTSDQSVEMLSVKLNSKSEQDPVHEAISWSQENIQAQLPLEPGNQLCFSLQLNGNSDFLVPTADTPARTPMSQSSRSRADSEDGGKEKSLEAVLTLQYSGGDGLQAGYCRQCSLALNLDTLPSVYVSNWTVQHTYSPSHCRFCLDLTNHCGHQMDIHYGQDKTMSLGPLQTRRICVEVPRLEPSQVDIASHRPQNRVPLHYRSRPTPDPYSQALANFVDITWSIPSARAQGRVGINFMTWTPEQLLVLMATKVHWEVQLNQTCFLPSSRFCFRSGELVEVTVTLENASDECPSQCVLCVKPGQVCMQGDLAVTASSFAAIGSSTLHIDQIPTGTILRHSCAFIFFNPGFYNLSIFCTCVELQQNRENLQHEGDNGSSAETNSDSPARNSDKGQSEKLSWVCGMPIRFEIT</sequence>
<accession>A0AAE1DJC9</accession>
<feature type="compositionally biased region" description="Low complexity" evidence="2">
    <location>
        <begin position="187"/>
        <end position="218"/>
    </location>
</feature>
<dbReference type="EMBL" id="JAWDGP010003723">
    <property type="protein sequence ID" value="KAK3771553.1"/>
    <property type="molecule type" value="Genomic_DNA"/>
</dbReference>
<feature type="compositionally biased region" description="Polar residues" evidence="2">
    <location>
        <begin position="231"/>
        <end position="243"/>
    </location>
</feature>
<dbReference type="Pfam" id="PF08626">
    <property type="entry name" value="TRAPPC9-Trs120"/>
    <property type="match status" value="1"/>
</dbReference>
<reference evidence="4" key="1">
    <citation type="journal article" date="2023" name="G3 (Bethesda)">
        <title>A reference genome for the long-term kleptoplast-retaining sea slug Elysia crispata morphotype clarki.</title>
        <authorList>
            <person name="Eastman K.E."/>
            <person name="Pendleton A.L."/>
            <person name="Shaikh M.A."/>
            <person name="Suttiyut T."/>
            <person name="Ogas R."/>
            <person name="Tomko P."/>
            <person name="Gavelis G."/>
            <person name="Widhalm J.R."/>
            <person name="Wisecaver J.H."/>
        </authorList>
    </citation>
    <scope>NUCLEOTIDE SEQUENCE</scope>
    <source>
        <strain evidence="4">ECLA1</strain>
    </source>
</reference>
<dbReference type="PANTHER" id="PTHR21512">
    <property type="entry name" value="TRAFFICKING PROTEIN PARTICLE COMPLEX SUBUNIT 9"/>
    <property type="match status" value="1"/>
</dbReference>
<feature type="domain" description="Trs120/TRAPPC9 N-terminal" evidence="3">
    <location>
        <begin position="69"/>
        <end position="419"/>
    </location>
</feature>
<comment type="similarity">
    <text evidence="1">Belongs to the NIBP family.</text>
</comment>
<evidence type="ECO:0000256" key="1">
    <source>
        <dbReference type="ARBA" id="ARBA00008459"/>
    </source>
</evidence>
<evidence type="ECO:0000259" key="3">
    <source>
        <dbReference type="Pfam" id="PF08626"/>
    </source>
</evidence>
<organism evidence="4 5">
    <name type="scientific">Elysia crispata</name>
    <name type="common">lettuce slug</name>
    <dbReference type="NCBI Taxonomy" id="231223"/>
    <lineage>
        <taxon>Eukaryota</taxon>
        <taxon>Metazoa</taxon>
        <taxon>Spiralia</taxon>
        <taxon>Lophotrochozoa</taxon>
        <taxon>Mollusca</taxon>
        <taxon>Gastropoda</taxon>
        <taxon>Heterobranchia</taxon>
        <taxon>Euthyneura</taxon>
        <taxon>Panpulmonata</taxon>
        <taxon>Sacoglossa</taxon>
        <taxon>Placobranchoidea</taxon>
        <taxon>Plakobranchidae</taxon>
        <taxon>Elysia</taxon>
    </lineage>
</organism>
<feature type="region of interest" description="Disordered" evidence="2">
    <location>
        <begin position="131"/>
        <end position="288"/>
    </location>
</feature>
<dbReference type="InterPro" id="IPR013935">
    <property type="entry name" value="Trs120_TRAPPC9"/>
</dbReference>
<evidence type="ECO:0000313" key="5">
    <source>
        <dbReference type="Proteomes" id="UP001283361"/>
    </source>
</evidence>
<feature type="region of interest" description="Disordered" evidence="2">
    <location>
        <begin position="950"/>
        <end position="976"/>
    </location>
</feature>
<gene>
    <name evidence="4" type="ORF">RRG08_066642</name>
</gene>
<dbReference type="PANTHER" id="PTHR21512:SF5">
    <property type="entry name" value="TRAFFICKING PROTEIN PARTICLE COMPLEX SUBUNIT 9"/>
    <property type="match status" value="1"/>
</dbReference>
<feature type="compositionally biased region" description="Polar residues" evidence="2">
    <location>
        <begin position="253"/>
        <end position="270"/>
    </location>
</feature>
<feature type="compositionally biased region" description="Polar residues" evidence="2">
    <location>
        <begin position="152"/>
        <end position="166"/>
    </location>
</feature>
<name>A0AAE1DJC9_9GAST</name>
<feature type="compositionally biased region" description="Polar residues" evidence="2">
    <location>
        <begin position="1264"/>
        <end position="1277"/>
    </location>
</feature>
<dbReference type="InterPro" id="IPR058563">
    <property type="entry name" value="Trs120_TRAPPC9_N"/>
</dbReference>
<feature type="region of interest" description="Disordered" evidence="2">
    <location>
        <begin position="1259"/>
        <end position="1285"/>
    </location>
</feature>
<evidence type="ECO:0000256" key="2">
    <source>
        <dbReference type="SAM" id="MobiDB-lite"/>
    </source>
</evidence>
<evidence type="ECO:0000313" key="4">
    <source>
        <dbReference type="EMBL" id="KAK3771553.1"/>
    </source>
</evidence>
<proteinExistence type="inferred from homology"/>